<evidence type="ECO:0000256" key="2">
    <source>
        <dbReference type="SAM" id="Phobius"/>
    </source>
</evidence>
<protein>
    <submittedName>
        <fullName evidence="3">60S RIBOSOMAL PROTEIN L18A-LIKE</fullName>
    </submittedName>
</protein>
<gene>
    <name evidence="3" type="ORF">OIU79_020939</name>
</gene>
<dbReference type="OrthoDB" id="1304551at2759"/>
<keyword evidence="4" id="KW-1185">Reference proteome</keyword>
<organism evidence="3 4">
    <name type="scientific">Salix purpurea</name>
    <name type="common">Purple osier willow</name>
    <dbReference type="NCBI Taxonomy" id="77065"/>
    <lineage>
        <taxon>Eukaryota</taxon>
        <taxon>Viridiplantae</taxon>
        <taxon>Streptophyta</taxon>
        <taxon>Embryophyta</taxon>
        <taxon>Tracheophyta</taxon>
        <taxon>Spermatophyta</taxon>
        <taxon>Magnoliopsida</taxon>
        <taxon>eudicotyledons</taxon>
        <taxon>Gunneridae</taxon>
        <taxon>Pentapetalae</taxon>
        <taxon>rosids</taxon>
        <taxon>fabids</taxon>
        <taxon>Malpighiales</taxon>
        <taxon>Salicaceae</taxon>
        <taxon>Saliceae</taxon>
        <taxon>Salix</taxon>
    </lineage>
</organism>
<dbReference type="EMBL" id="JAPFFK010000003">
    <property type="protein sequence ID" value="KAJ6770200.1"/>
    <property type="molecule type" value="Genomic_DNA"/>
</dbReference>
<dbReference type="AlphaFoldDB" id="A0A9Q0WR44"/>
<accession>A0A9Q0WR44</accession>
<dbReference type="GO" id="GO:0005840">
    <property type="term" value="C:ribosome"/>
    <property type="evidence" value="ECO:0007669"/>
    <property type="project" value="UniProtKB-KW"/>
</dbReference>
<reference evidence="3" key="2">
    <citation type="journal article" date="2023" name="Int. J. Mol. Sci.">
        <title>De Novo Assembly and Annotation of 11 Diverse Shrub Willow (Salix) Genomes Reveals Novel Gene Organization in Sex-Linked Regions.</title>
        <authorList>
            <person name="Hyden B."/>
            <person name="Feng K."/>
            <person name="Yates T.B."/>
            <person name="Jawdy S."/>
            <person name="Cereghino C."/>
            <person name="Smart L.B."/>
            <person name="Muchero W."/>
        </authorList>
    </citation>
    <scope>NUCLEOTIDE SEQUENCE</scope>
    <source>
        <tissue evidence="3">Shoot tip</tissue>
    </source>
</reference>
<keyword evidence="2" id="KW-0812">Transmembrane</keyword>
<dbReference type="InterPro" id="IPR044804">
    <property type="entry name" value="Ribosomal_eL20z-like"/>
</dbReference>
<dbReference type="PANTHER" id="PTHR46631">
    <property type="entry name" value="60S RIBOSOMAL PROTEIN L18A-LIKE"/>
    <property type="match status" value="1"/>
</dbReference>
<evidence type="ECO:0000313" key="3">
    <source>
        <dbReference type="EMBL" id="KAJ6770200.1"/>
    </source>
</evidence>
<comment type="caution">
    <text evidence="3">The sequence shown here is derived from an EMBL/GenBank/DDBJ whole genome shotgun (WGS) entry which is preliminary data.</text>
</comment>
<name>A0A9Q0WR44_SALPP</name>
<reference evidence="3" key="1">
    <citation type="submission" date="2022-11" db="EMBL/GenBank/DDBJ databases">
        <authorList>
            <person name="Hyden B.L."/>
            <person name="Feng K."/>
            <person name="Yates T."/>
            <person name="Jawdy S."/>
            <person name="Smart L.B."/>
            <person name="Muchero W."/>
        </authorList>
    </citation>
    <scope>NUCLEOTIDE SEQUENCE</scope>
    <source>
        <tissue evidence="3">Shoot tip</tissue>
    </source>
</reference>
<feature type="compositionally biased region" description="Basic and acidic residues" evidence="1">
    <location>
        <begin position="1"/>
        <end position="21"/>
    </location>
</feature>
<feature type="non-terminal residue" evidence="3">
    <location>
        <position position="176"/>
    </location>
</feature>
<sequence>MSDEEKKRGVVVDHHHHEDHPPPPPQPQYGTFQGVANYPPPPQHPAIGFPQPVPPPGATAEPYAHGYQTVPGYADAEVEGRPVTHRRLPCCGCGVGWFLFIIGFFLGAIPCIKLFNINHCDNTFTDASFYYFTRACISIQHLSGNLQFMAILATIAIILGVTKGVDACCAQNHGCL</sequence>
<evidence type="ECO:0000256" key="1">
    <source>
        <dbReference type="SAM" id="MobiDB-lite"/>
    </source>
</evidence>
<keyword evidence="3" id="KW-0687">Ribonucleoprotein</keyword>
<dbReference type="PANTHER" id="PTHR46631:SF21">
    <property type="entry name" value="60S RIBOSOMAL PROTEIN L18A-LIKE PROTEIN"/>
    <property type="match status" value="1"/>
</dbReference>
<keyword evidence="2" id="KW-0472">Membrane</keyword>
<dbReference type="Proteomes" id="UP001151532">
    <property type="component" value="Chromosome 11"/>
</dbReference>
<feature type="transmembrane region" description="Helical" evidence="2">
    <location>
        <begin position="88"/>
        <end position="109"/>
    </location>
</feature>
<evidence type="ECO:0000313" key="4">
    <source>
        <dbReference type="Proteomes" id="UP001151532"/>
    </source>
</evidence>
<keyword evidence="2" id="KW-1133">Transmembrane helix</keyword>
<keyword evidence="3" id="KW-0689">Ribosomal protein</keyword>
<feature type="region of interest" description="Disordered" evidence="1">
    <location>
        <begin position="1"/>
        <end position="48"/>
    </location>
</feature>
<proteinExistence type="predicted"/>